<comment type="caution">
    <text evidence="1">The sequence shown here is derived from an EMBL/GenBank/DDBJ whole genome shotgun (WGS) entry which is preliminary data.</text>
</comment>
<reference evidence="1" key="1">
    <citation type="submission" date="2020-10" db="EMBL/GenBank/DDBJ databases">
        <title>Genome Sequence of ESBL Producing Zambian Clinical Strains.</title>
        <authorList>
            <person name="Shawa M."/>
            <person name="Furuta Y."/>
            <person name="Simbotwe M."/>
            <person name="Mulenga E."/>
            <person name="Mubanga M."/>
            <person name="Mulenga G."/>
            <person name="Kaile C."/>
            <person name="Zorigt T."/>
            <person name="Hang'ombe B."/>
            <person name="Higashi H."/>
        </authorList>
    </citation>
    <scope>NUCLEOTIDE SEQUENCE</scope>
    <source>
        <strain evidence="1">Zam_UTH_09</strain>
    </source>
</reference>
<dbReference type="AlphaFoldDB" id="A0A919LUM8"/>
<dbReference type="Proteomes" id="UP000655094">
    <property type="component" value="Unassembled WGS sequence"/>
</dbReference>
<organism evidence="1 2">
    <name type="scientific">Klebsiella pneumoniae</name>
    <dbReference type="NCBI Taxonomy" id="573"/>
    <lineage>
        <taxon>Bacteria</taxon>
        <taxon>Pseudomonadati</taxon>
        <taxon>Pseudomonadota</taxon>
        <taxon>Gammaproteobacteria</taxon>
        <taxon>Enterobacterales</taxon>
        <taxon>Enterobacteriaceae</taxon>
        <taxon>Klebsiella/Raoultella group</taxon>
        <taxon>Klebsiella</taxon>
        <taxon>Klebsiella pneumoniae complex</taxon>
    </lineage>
</organism>
<dbReference type="EMBL" id="BNFF01000001">
    <property type="protein sequence ID" value="GHK52855.1"/>
    <property type="molecule type" value="Genomic_DNA"/>
</dbReference>
<accession>A0A919LUM8</accession>
<proteinExistence type="predicted"/>
<evidence type="ECO:0000313" key="2">
    <source>
        <dbReference type="Proteomes" id="UP000655094"/>
    </source>
</evidence>
<protein>
    <submittedName>
        <fullName evidence="1">Uncharacterized protein</fullName>
    </submittedName>
</protein>
<name>A0A919LUM8_KLEPN</name>
<evidence type="ECO:0000313" key="1">
    <source>
        <dbReference type="EMBL" id="GHK52855.1"/>
    </source>
</evidence>
<gene>
    <name evidence="1" type="ORF">KPZU09_25910</name>
</gene>
<sequence length="45" mass="5492">MQEEVKRPPLYYFEEVEEKRARERELLASGISQFLSRKVRLPLNR</sequence>